<dbReference type="EMBL" id="BAAAYN010000013">
    <property type="protein sequence ID" value="GAA3386006.1"/>
    <property type="molecule type" value="Genomic_DNA"/>
</dbReference>
<accession>A0ABP6SV27</accession>
<reference evidence="2" key="1">
    <citation type="journal article" date="2019" name="Int. J. Syst. Evol. Microbiol.">
        <title>The Global Catalogue of Microorganisms (GCM) 10K type strain sequencing project: providing services to taxonomists for standard genome sequencing and annotation.</title>
        <authorList>
            <consortium name="The Broad Institute Genomics Platform"/>
            <consortium name="The Broad Institute Genome Sequencing Center for Infectious Disease"/>
            <person name="Wu L."/>
            <person name="Ma J."/>
        </authorList>
    </citation>
    <scope>NUCLEOTIDE SEQUENCE [LARGE SCALE GENOMIC DNA]</scope>
    <source>
        <strain evidence="2">JCM 9458</strain>
    </source>
</reference>
<evidence type="ECO:0000313" key="1">
    <source>
        <dbReference type="EMBL" id="GAA3386006.1"/>
    </source>
</evidence>
<dbReference type="InterPro" id="IPR006764">
    <property type="entry name" value="SAM_dep_MeTrfase_SAV2177_type"/>
</dbReference>
<keyword evidence="2" id="KW-1185">Reference proteome</keyword>
<dbReference type="Pfam" id="PF04672">
    <property type="entry name" value="Methyltransf_19"/>
    <property type="match status" value="1"/>
</dbReference>
<dbReference type="GO" id="GO:0008168">
    <property type="term" value="F:methyltransferase activity"/>
    <property type="evidence" value="ECO:0007669"/>
    <property type="project" value="UniProtKB-KW"/>
</dbReference>
<dbReference type="GO" id="GO:0032259">
    <property type="term" value="P:methylation"/>
    <property type="evidence" value="ECO:0007669"/>
    <property type="project" value="UniProtKB-KW"/>
</dbReference>
<comment type="caution">
    <text evidence="1">The sequence shown here is derived from an EMBL/GenBank/DDBJ whole genome shotgun (WGS) entry which is preliminary data.</text>
</comment>
<proteinExistence type="predicted"/>
<dbReference type="Proteomes" id="UP001501676">
    <property type="component" value="Unassembled WGS sequence"/>
</dbReference>
<organism evidence="1 2">
    <name type="scientific">Cryptosporangium minutisporangium</name>
    <dbReference type="NCBI Taxonomy" id="113569"/>
    <lineage>
        <taxon>Bacteria</taxon>
        <taxon>Bacillati</taxon>
        <taxon>Actinomycetota</taxon>
        <taxon>Actinomycetes</taxon>
        <taxon>Cryptosporangiales</taxon>
        <taxon>Cryptosporangiaceae</taxon>
        <taxon>Cryptosporangium</taxon>
    </lineage>
</organism>
<sequence length="280" mass="30253">MVGKVGVVEQHEDARLADILPSDIEPERPSAARVYDYYLGGSHNFAVDRAMAEQAIRILPELPANMRANRAFLRRAVRYMISQGVRQFLDLGSGIPTVGNVHEVALSEASDARVVYVDIDPVAVAHSQSILEPVPAATVVQADITDPTTVLGHARQHLDFSRPVGVLMIALLHFVPESANPGALVARYRDVLAPGSFLGISHGTSDEQGERGPAMEALYSRSANPLVSRDRAAIERLFDGFELVEPGVVFVPLWRPEPGALPAATPPERTATYAGVGRVR</sequence>
<dbReference type="SUPFAM" id="SSF53335">
    <property type="entry name" value="S-adenosyl-L-methionine-dependent methyltransferases"/>
    <property type="match status" value="1"/>
</dbReference>
<keyword evidence="1" id="KW-0808">Transferase</keyword>
<evidence type="ECO:0000313" key="2">
    <source>
        <dbReference type="Proteomes" id="UP001501676"/>
    </source>
</evidence>
<dbReference type="CDD" id="cd02440">
    <property type="entry name" value="AdoMet_MTases"/>
    <property type="match status" value="1"/>
</dbReference>
<keyword evidence="1" id="KW-0489">Methyltransferase</keyword>
<name>A0ABP6SV27_9ACTN</name>
<protein>
    <submittedName>
        <fullName evidence="1">SAM-dependent methyltransferase</fullName>
    </submittedName>
</protein>
<dbReference type="Gene3D" id="3.40.50.150">
    <property type="entry name" value="Vaccinia Virus protein VP39"/>
    <property type="match status" value="1"/>
</dbReference>
<gene>
    <name evidence="1" type="ORF">GCM10020369_21700</name>
</gene>
<dbReference type="InterPro" id="IPR029063">
    <property type="entry name" value="SAM-dependent_MTases_sf"/>
</dbReference>
<dbReference type="PIRSF" id="PIRSF017393">
    <property type="entry name" value="MTase_SAV2177"/>
    <property type="match status" value="1"/>
</dbReference>